<keyword evidence="2 3" id="KW-0732">Signal</keyword>
<evidence type="ECO:0000313" key="5">
    <source>
        <dbReference type="EMBL" id="HIU62995.1"/>
    </source>
</evidence>
<evidence type="ECO:0000313" key="6">
    <source>
        <dbReference type="Proteomes" id="UP000824145"/>
    </source>
</evidence>
<gene>
    <name evidence="5" type="ORF">IAB07_04450</name>
</gene>
<comment type="caution">
    <text evidence="5">The sequence shown here is derived from an EMBL/GenBank/DDBJ whole genome shotgun (WGS) entry which is preliminary data.</text>
</comment>
<dbReference type="AlphaFoldDB" id="A0A9D1MM19"/>
<dbReference type="EMBL" id="DVNJ01000024">
    <property type="protein sequence ID" value="HIU62995.1"/>
    <property type="molecule type" value="Genomic_DNA"/>
</dbReference>
<dbReference type="GO" id="GO:0005975">
    <property type="term" value="P:carbohydrate metabolic process"/>
    <property type="evidence" value="ECO:0007669"/>
    <property type="project" value="InterPro"/>
</dbReference>
<sequence>MKKALLPLLLVTLLLPLSLPRAAAEEDPREDSRVVVCAMYHGVLKSRQGEYIVSPSRLEEDLKNFRAAGYSFVLPCEVAAYAAGGGELPEKPLILSFDDGHYNNLYYALPLLEKYDACALFNVIGAFSEFSFTSGDDNNPNYSHLTWENLRELLKSGRAEIGNHSWAMHAYSPRFGIGKLSSESESEYEKALFYDFSRLHERVRKECGYVMTSFAYPFGKYTKNAEQVLKNMGYTVTFSCNEGASRVKKGEKDSSRLLRRINMDGRLSSLELIKKTERLFEKAKAA</sequence>
<dbReference type="GO" id="GO:0005576">
    <property type="term" value="C:extracellular region"/>
    <property type="evidence" value="ECO:0007669"/>
    <property type="project" value="UniProtKB-SubCell"/>
</dbReference>
<evidence type="ECO:0000259" key="4">
    <source>
        <dbReference type="PROSITE" id="PS51677"/>
    </source>
</evidence>
<dbReference type="Pfam" id="PF01522">
    <property type="entry name" value="Polysacc_deac_1"/>
    <property type="match status" value="1"/>
</dbReference>
<dbReference type="InterPro" id="IPR011330">
    <property type="entry name" value="Glyco_hydro/deAcase_b/a-brl"/>
</dbReference>
<proteinExistence type="predicted"/>
<comment type="subcellular location">
    <subcellularLocation>
        <location evidence="1">Secreted</location>
    </subcellularLocation>
</comment>
<name>A0A9D1MM19_9FIRM</name>
<feature type="signal peptide" evidence="3">
    <location>
        <begin position="1"/>
        <end position="23"/>
    </location>
</feature>
<dbReference type="GO" id="GO:0016810">
    <property type="term" value="F:hydrolase activity, acting on carbon-nitrogen (but not peptide) bonds"/>
    <property type="evidence" value="ECO:0007669"/>
    <property type="project" value="InterPro"/>
</dbReference>
<dbReference type="Proteomes" id="UP000824145">
    <property type="component" value="Unassembled WGS sequence"/>
</dbReference>
<organism evidence="5 6">
    <name type="scientific">Candidatus Caccalectryoclostridium excrementigallinarum</name>
    <dbReference type="NCBI Taxonomy" id="2840710"/>
    <lineage>
        <taxon>Bacteria</taxon>
        <taxon>Bacillati</taxon>
        <taxon>Bacillota</taxon>
        <taxon>Clostridia</taxon>
        <taxon>Christensenellales</taxon>
        <taxon>Christensenellaceae</taxon>
        <taxon>Christensenellaceae incertae sedis</taxon>
        <taxon>Candidatus Caccalectryoclostridium</taxon>
    </lineage>
</organism>
<dbReference type="PANTHER" id="PTHR34216">
    <property type="match status" value="1"/>
</dbReference>
<dbReference type="InterPro" id="IPR002509">
    <property type="entry name" value="NODB_dom"/>
</dbReference>
<reference evidence="5" key="2">
    <citation type="journal article" date="2021" name="PeerJ">
        <title>Extensive microbial diversity within the chicken gut microbiome revealed by metagenomics and culture.</title>
        <authorList>
            <person name="Gilroy R."/>
            <person name="Ravi A."/>
            <person name="Getino M."/>
            <person name="Pursley I."/>
            <person name="Horton D.L."/>
            <person name="Alikhan N.F."/>
            <person name="Baker D."/>
            <person name="Gharbi K."/>
            <person name="Hall N."/>
            <person name="Watson M."/>
            <person name="Adriaenssens E.M."/>
            <person name="Foster-Nyarko E."/>
            <person name="Jarju S."/>
            <person name="Secka A."/>
            <person name="Antonio M."/>
            <person name="Oren A."/>
            <person name="Chaudhuri R.R."/>
            <person name="La Ragione R."/>
            <person name="Hildebrand F."/>
            <person name="Pallen M.J."/>
        </authorList>
    </citation>
    <scope>NUCLEOTIDE SEQUENCE</scope>
    <source>
        <strain evidence="5">9366</strain>
    </source>
</reference>
<protein>
    <submittedName>
        <fullName evidence="5">Polysaccharide deacetylase family protein</fullName>
    </submittedName>
</protein>
<feature type="chain" id="PRO_5039169944" evidence="3">
    <location>
        <begin position="24"/>
        <end position="286"/>
    </location>
</feature>
<evidence type="ECO:0000256" key="2">
    <source>
        <dbReference type="ARBA" id="ARBA00022729"/>
    </source>
</evidence>
<dbReference type="InterPro" id="IPR051398">
    <property type="entry name" value="Polysacch_Deacetylase"/>
</dbReference>
<dbReference type="CDD" id="cd10918">
    <property type="entry name" value="CE4_NodB_like_5s_6s"/>
    <property type="match status" value="1"/>
</dbReference>
<accession>A0A9D1MM19</accession>
<evidence type="ECO:0000256" key="3">
    <source>
        <dbReference type="SAM" id="SignalP"/>
    </source>
</evidence>
<dbReference type="SUPFAM" id="SSF88713">
    <property type="entry name" value="Glycoside hydrolase/deacetylase"/>
    <property type="match status" value="1"/>
</dbReference>
<dbReference type="PROSITE" id="PS51677">
    <property type="entry name" value="NODB"/>
    <property type="match status" value="1"/>
</dbReference>
<reference evidence="5" key="1">
    <citation type="submission" date="2020-10" db="EMBL/GenBank/DDBJ databases">
        <authorList>
            <person name="Gilroy R."/>
        </authorList>
    </citation>
    <scope>NUCLEOTIDE SEQUENCE</scope>
    <source>
        <strain evidence="5">9366</strain>
    </source>
</reference>
<feature type="domain" description="NodB homology" evidence="4">
    <location>
        <begin position="91"/>
        <end position="286"/>
    </location>
</feature>
<evidence type="ECO:0000256" key="1">
    <source>
        <dbReference type="ARBA" id="ARBA00004613"/>
    </source>
</evidence>
<dbReference type="PANTHER" id="PTHR34216:SF3">
    <property type="entry name" value="POLY-BETA-1,6-N-ACETYL-D-GLUCOSAMINE N-DEACETYLASE"/>
    <property type="match status" value="1"/>
</dbReference>
<dbReference type="Gene3D" id="3.20.20.370">
    <property type="entry name" value="Glycoside hydrolase/deacetylase"/>
    <property type="match status" value="1"/>
</dbReference>